<gene>
    <name evidence="1" type="ORF">HNQ38_002633</name>
</gene>
<dbReference type="PANTHER" id="PTHR31240">
    <property type="entry name" value="MATERNAL EFFECT EMBRYO ARREST 18"/>
    <property type="match status" value="1"/>
</dbReference>
<dbReference type="CDD" id="cd07187">
    <property type="entry name" value="YvcK_like"/>
    <property type="match status" value="1"/>
</dbReference>
<evidence type="ECO:0000313" key="1">
    <source>
        <dbReference type="EMBL" id="MBB5144518.1"/>
    </source>
</evidence>
<dbReference type="InterPro" id="IPR027591">
    <property type="entry name" value="CofD-rel_GAK"/>
</dbReference>
<dbReference type="Gene3D" id="3.40.50.10680">
    <property type="entry name" value="CofD-like domains"/>
    <property type="match status" value="1"/>
</dbReference>
<sequence>MKATPAPTAFPALGPRLTFFTGGTALRGLSRELTRHTHNSVHLVTTFDSGGSSAALRRAFAMPAVGDIRNRLLALADSAVVPATVLDFCAGRLPAEDEVVAEGVNIAGFNVSLSGKKDPADFLRLQLTGMGRPGHRVWKTMPRVFADALRLHLNFFLDRMPADFDPYRACFGNLVLAGGYLHHKRDFDPVLAFFSRLLQTRGVVRPIVRESLHLAAELDDGSVIVGQHCFRDLPRPVRRLFLTVHEPERLNDQNFRDLSTTPCRPPLAPAANVYLSSAGAICYPMGSFYTSVLANLLPQGVGRTVAEADCPKIFIPNSGNDAELFGLSVAEQAAMILRHLREDAPNAPTDRLLHHVLVDSRHGCYEGGLGPEVRRALEDMGLNLVDRHMVCVNDPQHHEPELTARAILDLLPGKTAEI</sequence>
<dbReference type="SUPFAM" id="SSF142338">
    <property type="entry name" value="CofD-like"/>
    <property type="match status" value="1"/>
</dbReference>
<organism evidence="1 2">
    <name type="scientific">Desulfovibrio intestinalis</name>
    <dbReference type="NCBI Taxonomy" id="58621"/>
    <lineage>
        <taxon>Bacteria</taxon>
        <taxon>Pseudomonadati</taxon>
        <taxon>Thermodesulfobacteriota</taxon>
        <taxon>Desulfovibrionia</taxon>
        <taxon>Desulfovibrionales</taxon>
        <taxon>Desulfovibrionaceae</taxon>
        <taxon>Desulfovibrio</taxon>
    </lineage>
</organism>
<dbReference type="InterPro" id="IPR002882">
    <property type="entry name" value="CofD"/>
</dbReference>
<dbReference type="GO" id="GO:0043743">
    <property type="term" value="F:LPPG:FO 2-phospho-L-lactate transferase activity"/>
    <property type="evidence" value="ECO:0007669"/>
    <property type="project" value="InterPro"/>
</dbReference>
<dbReference type="PANTHER" id="PTHR31240:SF0">
    <property type="entry name" value="MATERNAL EFFECT EMBRYO ARREST 18"/>
    <property type="match status" value="1"/>
</dbReference>
<dbReference type="Pfam" id="PF01933">
    <property type="entry name" value="CofD"/>
    <property type="match status" value="1"/>
</dbReference>
<proteinExistence type="predicted"/>
<accession>A0A7W8C2R2</accession>
<protein>
    <submittedName>
        <fullName evidence="1">CofD-related protein of GAK system</fullName>
    </submittedName>
</protein>
<evidence type="ECO:0000313" key="2">
    <source>
        <dbReference type="Proteomes" id="UP000539075"/>
    </source>
</evidence>
<comment type="caution">
    <text evidence="1">The sequence shown here is derived from an EMBL/GenBank/DDBJ whole genome shotgun (WGS) entry which is preliminary data.</text>
</comment>
<dbReference type="InterPro" id="IPR038136">
    <property type="entry name" value="CofD-like_dom_sf"/>
</dbReference>
<dbReference type="RefSeq" id="WP_183721616.1">
    <property type="nucleotide sequence ID" value="NZ_JACHGO010000008.1"/>
</dbReference>
<dbReference type="Proteomes" id="UP000539075">
    <property type="component" value="Unassembled WGS sequence"/>
</dbReference>
<reference evidence="1 2" key="1">
    <citation type="submission" date="2020-08" db="EMBL/GenBank/DDBJ databases">
        <title>Genomic Encyclopedia of Type Strains, Phase IV (KMG-IV): sequencing the most valuable type-strain genomes for metagenomic binning, comparative biology and taxonomic classification.</title>
        <authorList>
            <person name="Goeker M."/>
        </authorList>
    </citation>
    <scope>NUCLEOTIDE SEQUENCE [LARGE SCALE GENOMIC DNA]</scope>
    <source>
        <strain evidence="1 2">DSM 11275</strain>
    </source>
</reference>
<dbReference type="EMBL" id="JACHGO010000008">
    <property type="protein sequence ID" value="MBB5144518.1"/>
    <property type="molecule type" value="Genomic_DNA"/>
</dbReference>
<name>A0A7W8C2R2_9BACT</name>
<dbReference type="NCBIfam" id="TIGR04357">
    <property type="entry name" value="CofD_rel_GAK"/>
    <property type="match status" value="1"/>
</dbReference>
<dbReference type="AlphaFoldDB" id="A0A7W8C2R2"/>
<keyword evidence="2" id="KW-1185">Reference proteome</keyword>